<proteinExistence type="predicted"/>
<name>A0ABU2KU91_9ACTN</name>
<dbReference type="RefSeq" id="WP_311545351.1">
    <property type="nucleotide sequence ID" value="NZ_JAVREK010000011.1"/>
</dbReference>
<feature type="transmembrane region" description="Helical" evidence="1">
    <location>
        <begin position="20"/>
        <end position="41"/>
    </location>
</feature>
<keyword evidence="3" id="KW-1185">Reference proteome</keyword>
<feature type="transmembrane region" description="Helical" evidence="1">
    <location>
        <begin position="102"/>
        <end position="123"/>
    </location>
</feature>
<keyword evidence="1" id="KW-0472">Membrane</keyword>
<dbReference type="EMBL" id="JAVREK010000011">
    <property type="protein sequence ID" value="MDT0302867.1"/>
    <property type="molecule type" value="Genomic_DNA"/>
</dbReference>
<dbReference type="Proteomes" id="UP001183226">
    <property type="component" value="Unassembled WGS sequence"/>
</dbReference>
<comment type="caution">
    <text evidence="2">The sequence shown here is derived from an EMBL/GenBank/DDBJ whole genome shotgun (WGS) entry which is preliminary data.</text>
</comment>
<organism evidence="2 3">
    <name type="scientific">Streptomonospora wellingtoniae</name>
    <dbReference type="NCBI Taxonomy" id="3075544"/>
    <lineage>
        <taxon>Bacteria</taxon>
        <taxon>Bacillati</taxon>
        <taxon>Actinomycetota</taxon>
        <taxon>Actinomycetes</taxon>
        <taxon>Streptosporangiales</taxon>
        <taxon>Nocardiopsidaceae</taxon>
        <taxon>Streptomonospora</taxon>
    </lineage>
</organism>
<accession>A0ABU2KU91</accession>
<protein>
    <submittedName>
        <fullName evidence="2">Uncharacterized protein</fullName>
    </submittedName>
</protein>
<feature type="transmembrane region" description="Helical" evidence="1">
    <location>
        <begin position="76"/>
        <end position="95"/>
    </location>
</feature>
<keyword evidence="1" id="KW-0812">Transmembrane</keyword>
<evidence type="ECO:0000313" key="3">
    <source>
        <dbReference type="Proteomes" id="UP001183226"/>
    </source>
</evidence>
<feature type="transmembrane region" description="Helical" evidence="1">
    <location>
        <begin position="53"/>
        <end position="70"/>
    </location>
</feature>
<reference evidence="3" key="1">
    <citation type="submission" date="2023-07" db="EMBL/GenBank/DDBJ databases">
        <title>30 novel species of actinomycetes from the DSMZ collection.</title>
        <authorList>
            <person name="Nouioui I."/>
        </authorList>
    </citation>
    <scope>NUCLEOTIDE SEQUENCE [LARGE SCALE GENOMIC DNA]</scope>
    <source>
        <strain evidence="3">DSM 45055</strain>
    </source>
</reference>
<keyword evidence="1" id="KW-1133">Transmembrane helix</keyword>
<gene>
    <name evidence="2" type="ORF">RM446_12160</name>
</gene>
<evidence type="ECO:0000256" key="1">
    <source>
        <dbReference type="SAM" id="Phobius"/>
    </source>
</evidence>
<evidence type="ECO:0000313" key="2">
    <source>
        <dbReference type="EMBL" id="MDT0302867.1"/>
    </source>
</evidence>
<sequence>MYFFLSLVLFYTAFWLNKKLKGRTAGISALVVGLGASMLLYRSQASQTILGWCNDNLVGGLASFVASAFGEPLPTTVVWGVLCIGGFAVTCMDLYKDHTYNTLAIVALIITPIAAHGASSGALPSMIDGIHTFGAELVAGIVGGAVGS</sequence>